<evidence type="ECO:0000256" key="3">
    <source>
        <dbReference type="PROSITE-ProRule" id="PRU00221"/>
    </source>
</evidence>
<dbReference type="InterPro" id="IPR018391">
    <property type="entry name" value="PQQ_b-propeller_rpt"/>
</dbReference>
<dbReference type="RefSeq" id="XP_002342049.1">
    <property type="nucleotide sequence ID" value="XM_002342008.1"/>
</dbReference>
<dbReference type="Gene3D" id="2.130.10.10">
    <property type="entry name" value="YVTN repeat-like/Quinoprotein amine dehydrogenase"/>
    <property type="match status" value="7"/>
</dbReference>
<dbReference type="eggNOG" id="KOG0268">
    <property type="taxonomic scope" value="Eukaryota"/>
</dbReference>
<feature type="domain" description="NACHT" evidence="4">
    <location>
        <begin position="76"/>
        <end position="223"/>
    </location>
</feature>
<feature type="repeat" description="WD" evidence="3">
    <location>
        <begin position="1113"/>
        <end position="1154"/>
    </location>
</feature>
<dbReference type="PROSITE" id="PS50837">
    <property type="entry name" value="NACHT"/>
    <property type="match status" value="1"/>
</dbReference>
<dbReference type="InterPro" id="IPR055442">
    <property type="entry name" value="Beta-prop_EML-like_2nd"/>
</dbReference>
<dbReference type="PANTHER" id="PTHR19879:SF9">
    <property type="entry name" value="TRANSCRIPTION INITIATION FACTOR TFIID SUBUNIT 5"/>
    <property type="match status" value="1"/>
</dbReference>
<feature type="repeat" description="WD" evidence="3">
    <location>
        <begin position="1030"/>
        <end position="1071"/>
    </location>
</feature>
<dbReference type="HOGENOM" id="CLU_000288_6_3_1"/>
<protein>
    <submittedName>
        <fullName evidence="5">F-box and wd40 domain protein, putative</fullName>
    </submittedName>
</protein>
<proteinExistence type="predicted"/>
<feature type="repeat" description="WD" evidence="3">
    <location>
        <begin position="1072"/>
        <end position="1112"/>
    </location>
</feature>
<dbReference type="OMA" id="ATTICRF"/>
<keyword evidence="6" id="KW-1185">Reference proteome</keyword>
<feature type="repeat" description="WD" evidence="3">
    <location>
        <begin position="735"/>
        <end position="776"/>
    </location>
</feature>
<keyword evidence="1 3" id="KW-0853">WD repeat</keyword>
<dbReference type="SUPFAM" id="SSF50998">
    <property type="entry name" value="Quinoprotein alcohol dehydrogenase-like"/>
    <property type="match status" value="3"/>
</dbReference>
<feature type="repeat" description="WD" evidence="3">
    <location>
        <begin position="988"/>
        <end position="1029"/>
    </location>
</feature>
<dbReference type="Pfam" id="PF00400">
    <property type="entry name" value="WD40"/>
    <property type="match status" value="8"/>
</dbReference>
<keyword evidence="2" id="KW-0677">Repeat</keyword>
<feature type="repeat" description="WD" evidence="3">
    <location>
        <begin position="693"/>
        <end position="734"/>
    </location>
</feature>
<evidence type="ECO:0000259" key="4">
    <source>
        <dbReference type="PROSITE" id="PS50837"/>
    </source>
</evidence>
<dbReference type="PROSITE" id="PS50082">
    <property type="entry name" value="WD_REPEATS_2"/>
    <property type="match status" value="13"/>
</dbReference>
<dbReference type="CDD" id="cd00200">
    <property type="entry name" value="WD40"/>
    <property type="match status" value="2"/>
</dbReference>
<dbReference type="InterPro" id="IPR019775">
    <property type="entry name" value="WD40_repeat_CS"/>
</dbReference>
<dbReference type="PROSITE" id="PS00678">
    <property type="entry name" value="WD_REPEATS_1"/>
    <property type="match status" value="12"/>
</dbReference>
<dbReference type="SMART" id="SM00320">
    <property type="entry name" value="WD40"/>
    <property type="match status" value="13"/>
</dbReference>
<dbReference type="PROSITE" id="PS50294">
    <property type="entry name" value="WD_REPEATS_REGION"/>
    <property type="match status" value="13"/>
</dbReference>
<feature type="repeat" description="WD" evidence="3">
    <location>
        <begin position="609"/>
        <end position="650"/>
    </location>
</feature>
<gene>
    <name evidence="5" type="ORF">TSTA_080170</name>
</gene>
<dbReference type="InterPro" id="IPR020472">
    <property type="entry name" value="WD40_PAC1"/>
</dbReference>
<feature type="repeat" description="WD" evidence="3">
    <location>
        <begin position="651"/>
        <end position="692"/>
    </location>
</feature>
<dbReference type="InterPro" id="IPR027417">
    <property type="entry name" value="P-loop_NTPase"/>
</dbReference>
<dbReference type="PRINTS" id="PR00320">
    <property type="entry name" value="GPROTEINBRPT"/>
</dbReference>
<dbReference type="eggNOG" id="KOG0272">
    <property type="taxonomic scope" value="Eukaryota"/>
</dbReference>
<feature type="repeat" description="WD" evidence="3">
    <location>
        <begin position="903"/>
        <end position="944"/>
    </location>
</feature>
<dbReference type="SMART" id="SM00564">
    <property type="entry name" value="PQQ"/>
    <property type="match status" value="12"/>
</dbReference>
<dbReference type="InterPro" id="IPR015943">
    <property type="entry name" value="WD40/YVTN_repeat-like_dom_sf"/>
</dbReference>
<name>B8LXS7_TALSN</name>
<organism evidence="5 6">
    <name type="scientific">Talaromyces stipitatus (strain ATCC 10500 / CBS 375.48 / QM 6759 / NRRL 1006)</name>
    <name type="common">Penicillium stipitatum</name>
    <dbReference type="NCBI Taxonomy" id="441959"/>
    <lineage>
        <taxon>Eukaryota</taxon>
        <taxon>Fungi</taxon>
        <taxon>Dikarya</taxon>
        <taxon>Ascomycota</taxon>
        <taxon>Pezizomycotina</taxon>
        <taxon>Eurotiomycetes</taxon>
        <taxon>Eurotiomycetidae</taxon>
        <taxon>Eurotiales</taxon>
        <taxon>Trichocomaceae</taxon>
        <taxon>Talaromyces</taxon>
        <taxon>Talaromyces sect. Talaromyces</taxon>
    </lineage>
</organism>
<feature type="repeat" description="WD" evidence="3">
    <location>
        <begin position="819"/>
        <end position="860"/>
    </location>
</feature>
<dbReference type="InParanoid" id="B8LXS7"/>
<dbReference type="AlphaFoldDB" id="B8LXS7"/>
<dbReference type="VEuPathDB" id="FungiDB:TSTA_080170"/>
<dbReference type="InterPro" id="IPR011047">
    <property type="entry name" value="Quinoprotein_ADH-like_sf"/>
</dbReference>
<evidence type="ECO:0000256" key="2">
    <source>
        <dbReference type="ARBA" id="ARBA00022737"/>
    </source>
</evidence>
<feature type="repeat" description="WD" evidence="3">
    <location>
        <begin position="861"/>
        <end position="902"/>
    </location>
</feature>
<dbReference type="OrthoDB" id="4226663at2759"/>
<dbReference type="Pfam" id="PF24883">
    <property type="entry name" value="NPHP3_N"/>
    <property type="match status" value="1"/>
</dbReference>
<dbReference type="Proteomes" id="UP000001745">
    <property type="component" value="Unassembled WGS sequence"/>
</dbReference>
<dbReference type="SUPFAM" id="SSF52540">
    <property type="entry name" value="P-loop containing nucleoside triphosphate hydrolases"/>
    <property type="match status" value="1"/>
</dbReference>
<dbReference type="InterPro" id="IPR001680">
    <property type="entry name" value="WD40_rpt"/>
</dbReference>
<dbReference type="EMBL" id="EQ962652">
    <property type="protein sequence ID" value="EED24662.1"/>
    <property type="molecule type" value="Genomic_DNA"/>
</dbReference>
<accession>B8LXS7</accession>
<dbReference type="STRING" id="441959.B8LXS7"/>
<evidence type="ECO:0000313" key="6">
    <source>
        <dbReference type="Proteomes" id="UP000001745"/>
    </source>
</evidence>
<dbReference type="GeneID" id="8102515"/>
<dbReference type="InterPro" id="IPR007111">
    <property type="entry name" value="NACHT_NTPase"/>
</dbReference>
<feature type="repeat" description="WD" evidence="3">
    <location>
        <begin position="953"/>
        <end position="987"/>
    </location>
</feature>
<dbReference type="InterPro" id="IPR056884">
    <property type="entry name" value="NPHP3-like_N"/>
</dbReference>
<evidence type="ECO:0000313" key="5">
    <source>
        <dbReference type="EMBL" id="EED24662.1"/>
    </source>
</evidence>
<dbReference type="PhylomeDB" id="B8LXS7"/>
<feature type="repeat" description="WD" evidence="3">
    <location>
        <begin position="777"/>
        <end position="818"/>
    </location>
</feature>
<reference evidence="6" key="1">
    <citation type="journal article" date="2015" name="Genome Announc.">
        <title>Genome sequence of the AIDS-associated pathogen Penicillium marneffei (ATCC18224) and its near taxonomic relative Talaromyces stipitatus (ATCC10500).</title>
        <authorList>
            <person name="Nierman W.C."/>
            <person name="Fedorova-Abrams N.D."/>
            <person name="Andrianopoulos A."/>
        </authorList>
    </citation>
    <scope>NUCLEOTIDE SEQUENCE [LARGE SCALE GENOMIC DNA]</scope>
    <source>
        <strain evidence="6">ATCC 10500 / CBS 375.48 / QM 6759 / NRRL 1006</strain>
    </source>
</reference>
<sequence length="1260" mass="139725">MASSVSFHGSNDGMQIGNNYGTVNASFTDPLDKLPIAEGAEFDSYADQHEDFCLPGTRSELLSQIFEWAESSDGKCIFWLNGMAGTGKSTIARTVAGSFKKRGQLGATFFFKRGEADRSNAKYLISTITKQLVTKHQPLVPAVLKAIEKNPNISSKSLSQQFDTLLLQPLLGLKVDQPATVMLIIDALDECDRENDLRTILKLLFRLQEVKSVCLRIFLTSRPELPIRLGFRQSNNHQDLVLHELPKPVIEHDIRLYLEDKFSTIRKERSFASNWPGDEVINELVRMSTPLFIFAATAYRFVNGGRHPKRQLQKFLASQAATSASQMDKIYLPVLNQLIHSDEDDPTEVLKEFQDIIGTIILLATPLSIISLARLLHLSAEDIIELLDPLHSVLHIPTNSGAPVRILHLSFRDFLINATSIFHVDEKETHQKIVLHCLSIMDTGLKQNICGLSSYGTQRTNIDNEVINKHLSADLQYSCRYWVYHFEHSHSHITMPSAFDFMKKHLLHWLEALSLMDIISEAVAMMDILQSGAGDDVDTEFSNFLYDAKRFILKNTYIASLAPLQLYCSGLVFLPMQSTIRKIFLDSRPKQIHMLPQVEDNWSPGLQTLEGHSGLVHSVAFSHDGQMVVSGSYDNTIKLWDAKTGSELQTLKGHSSWVYSVAFSHDSQMVVSGSDDNTIKLWDAKTGSELQTLKDHSDSVHSVAFSHNDQMVVSGSDDKTIKLWNTKTGSELQTLRGHYGHIYSVAFSHNDQIVVSGSDDYTIKLWDIKTGSELQTLEGYLRYIYSVAFSHDDQMVVSGSYDNTIKLWDAKTGSLLQTLKGHSSHVYSVAFSHDSQMVVSGSDDKTIKLWDTKTGSELQTLKGHSNGVYSVAFSYDDQMVASGSRDNTIKLWNAKTSSELQIFKGHSDSIRSVAFSHDGQMVVSGSRDNTIKLWDAKTGSELQTLKGHSHMGVNSVAFSHDGQMVASGSSDETIKLWDAKTGSELHTLKGHSHWVNSVAFSHDGQMVASGSDDHTIKLWDVKTGSELQTLKGHSGRVKPVAFSYDSQMVVSGSDDYTVKLWDTKTGSELQTLEGHSSWVYSVAFSHDGQMVVSGSGGTIKLWDAKTGSELRTLKGHSGDIYSVVFSYDGQMVISCSDDNTIKLWDVKTGSELQTLKSHPDSVNSVAPYNSVVSALHAEELTSTKPTSISQRCDGCRPTSHNFNLQASLSDSWVALAGENILWLPIEHRRFTASAVKEATLALGYDDGRVSIIGFHTGKGI</sequence>
<dbReference type="PANTHER" id="PTHR19879">
    <property type="entry name" value="TRANSCRIPTION INITIATION FACTOR TFIID"/>
    <property type="match status" value="1"/>
</dbReference>
<dbReference type="Pfam" id="PF23414">
    <property type="entry name" value="Beta-prop_EML_2"/>
    <property type="match status" value="1"/>
</dbReference>
<evidence type="ECO:0000256" key="1">
    <source>
        <dbReference type="ARBA" id="ARBA00022574"/>
    </source>
</evidence>
<dbReference type="Gene3D" id="3.40.50.300">
    <property type="entry name" value="P-loop containing nucleotide triphosphate hydrolases"/>
    <property type="match status" value="1"/>
</dbReference>